<comment type="caution">
    <text evidence="1">The sequence shown here is derived from an EMBL/GenBank/DDBJ whole genome shotgun (WGS) entry which is preliminary data.</text>
</comment>
<proteinExistence type="predicted"/>
<evidence type="ECO:0000313" key="1">
    <source>
        <dbReference type="EMBL" id="MDR7302224.1"/>
    </source>
</evidence>
<dbReference type="Proteomes" id="UP001180845">
    <property type="component" value="Unassembled WGS sequence"/>
</dbReference>
<organism evidence="1 2">
    <name type="scientific">Haloactinomyces albus</name>
    <dbReference type="NCBI Taxonomy" id="1352928"/>
    <lineage>
        <taxon>Bacteria</taxon>
        <taxon>Bacillati</taxon>
        <taxon>Actinomycetota</taxon>
        <taxon>Actinomycetes</taxon>
        <taxon>Actinopolysporales</taxon>
        <taxon>Actinopolysporaceae</taxon>
        <taxon>Haloactinomyces</taxon>
    </lineage>
</organism>
<dbReference type="AlphaFoldDB" id="A0AAE3ZES4"/>
<accession>A0AAE3ZES4</accession>
<dbReference type="EMBL" id="JAVDXW010000001">
    <property type="protein sequence ID" value="MDR7302224.1"/>
    <property type="molecule type" value="Genomic_DNA"/>
</dbReference>
<reference evidence="1" key="1">
    <citation type="submission" date="2023-07" db="EMBL/GenBank/DDBJ databases">
        <title>Sequencing the genomes of 1000 actinobacteria strains.</title>
        <authorList>
            <person name="Klenk H.-P."/>
        </authorList>
    </citation>
    <scope>NUCLEOTIDE SEQUENCE</scope>
    <source>
        <strain evidence="1">DSM 45977</strain>
    </source>
</reference>
<evidence type="ECO:0000313" key="2">
    <source>
        <dbReference type="Proteomes" id="UP001180845"/>
    </source>
</evidence>
<sequence>MPEIALPGILRHPCSLLAVDACTRTVVDPIPAWDRSSLPRWYG</sequence>
<gene>
    <name evidence="1" type="ORF">JOF55_002405</name>
</gene>
<keyword evidence="2" id="KW-1185">Reference proteome</keyword>
<protein>
    <submittedName>
        <fullName evidence="1">Uncharacterized protein</fullName>
    </submittedName>
</protein>
<name>A0AAE3ZES4_9ACTN</name>